<keyword evidence="6" id="KW-1015">Disulfide bond</keyword>
<dbReference type="PANTHER" id="PTHR12645">
    <property type="entry name" value="ALR/ERV"/>
    <property type="match status" value="1"/>
</dbReference>
<dbReference type="InterPro" id="IPR036774">
    <property type="entry name" value="ERV/ALR_sulphydryl_oxid_sf"/>
</dbReference>
<keyword evidence="4" id="KW-0274">FAD</keyword>
<dbReference type="PANTHER" id="PTHR12645:SF0">
    <property type="entry name" value="FAD-LINKED SULFHYDRYL OXIDASE ALR"/>
    <property type="match status" value="1"/>
</dbReference>
<keyword evidence="5" id="KW-0560">Oxidoreductase</keyword>
<reference evidence="8" key="1">
    <citation type="journal article" date="2020" name="Nature">
        <title>Giant virus diversity and host interactions through global metagenomics.</title>
        <authorList>
            <person name="Schulz F."/>
            <person name="Roux S."/>
            <person name="Paez-Espino D."/>
            <person name="Jungbluth S."/>
            <person name="Walsh D.A."/>
            <person name="Denef V.J."/>
            <person name="McMahon K.D."/>
            <person name="Konstantinidis K.T."/>
            <person name="Eloe-Fadrosh E.A."/>
            <person name="Kyrpides N.C."/>
            <person name="Woyke T."/>
        </authorList>
    </citation>
    <scope>NUCLEOTIDE SEQUENCE</scope>
    <source>
        <strain evidence="8">GVMAG-M-3300027747-57</strain>
    </source>
</reference>
<sequence length="213" mass="25093">MSKNKTLNNKIKNNEILDSLKIYSKTDYESNDGMLTSVWGPGLWHYMHTMSFNYPVHPTEENKKNYKEFILNLKNVLPCGKCRKNLCKNLIRLPLTDEKMRSRETFSRYIFDLHEIVNTMLGKKSGLTYEIVKERYEHFRARCAKSYKRANIKKNKTMKRVRFSKNVSIMNEKGCTVPLYGEKSKCVLKIVPHDTKCDTLQIDDKCIKKRIPI</sequence>
<proteinExistence type="predicted"/>
<dbReference type="InterPro" id="IPR039799">
    <property type="entry name" value="ALR/ERV"/>
</dbReference>
<evidence type="ECO:0000259" key="7">
    <source>
        <dbReference type="PROSITE" id="PS51324"/>
    </source>
</evidence>
<organism evidence="8">
    <name type="scientific">viral metagenome</name>
    <dbReference type="NCBI Taxonomy" id="1070528"/>
    <lineage>
        <taxon>unclassified sequences</taxon>
        <taxon>metagenomes</taxon>
        <taxon>organismal metagenomes</taxon>
    </lineage>
</organism>
<evidence type="ECO:0000256" key="1">
    <source>
        <dbReference type="ARBA" id="ARBA00001974"/>
    </source>
</evidence>
<evidence type="ECO:0000256" key="6">
    <source>
        <dbReference type="ARBA" id="ARBA00023157"/>
    </source>
</evidence>
<dbReference type="GO" id="GO:0016971">
    <property type="term" value="F:flavin-dependent sulfhydryl oxidase activity"/>
    <property type="evidence" value="ECO:0007669"/>
    <property type="project" value="InterPro"/>
</dbReference>
<dbReference type="InterPro" id="IPR017905">
    <property type="entry name" value="ERV/ALR_sulphydryl_oxidase"/>
</dbReference>
<keyword evidence="3" id="KW-0285">Flavoprotein</keyword>
<comment type="cofactor">
    <cofactor evidence="1">
        <name>FAD</name>
        <dbReference type="ChEBI" id="CHEBI:57692"/>
    </cofactor>
</comment>
<evidence type="ECO:0000313" key="8">
    <source>
        <dbReference type="EMBL" id="QHU06219.1"/>
    </source>
</evidence>
<dbReference type="GO" id="GO:0005739">
    <property type="term" value="C:mitochondrion"/>
    <property type="evidence" value="ECO:0007669"/>
    <property type="project" value="TreeGrafter"/>
</dbReference>
<accession>A0A6C0JKU0</accession>
<name>A0A6C0JKU0_9ZZZZ</name>
<dbReference type="PROSITE" id="PS51324">
    <property type="entry name" value="ERV_ALR"/>
    <property type="match status" value="1"/>
</dbReference>
<dbReference type="Pfam" id="PF04777">
    <property type="entry name" value="Evr1_Alr"/>
    <property type="match status" value="1"/>
</dbReference>
<dbReference type="Gene3D" id="1.20.120.310">
    <property type="entry name" value="ERV/ALR sulfhydryl oxidase domain"/>
    <property type="match status" value="1"/>
</dbReference>
<dbReference type="SUPFAM" id="SSF69000">
    <property type="entry name" value="FAD-dependent thiol oxidase"/>
    <property type="match status" value="1"/>
</dbReference>
<evidence type="ECO:0000256" key="4">
    <source>
        <dbReference type="ARBA" id="ARBA00022827"/>
    </source>
</evidence>
<protein>
    <recommendedName>
        <fullName evidence="2">thiol oxidase</fullName>
        <ecNumber evidence="2">1.8.3.2</ecNumber>
    </recommendedName>
</protein>
<dbReference type="EC" id="1.8.3.2" evidence="2"/>
<dbReference type="EMBL" id="MN740431">
    <property type="protein sequence ID" value="QHU06219.1"/>
    <property type="molecule type" value="Genomic_DNA"/>
</dbReference>
<evidence type="ECO:0000256" key="2">
    <source>
        <dbReference type="ARBA" id="ARBA00012512"/>
    </source>
</evidence>
<feature type="domain" description="ERV/ALR sulfhydryl oxidase" evidence="7">
    <location>
        <begin position="32"/>
        <end position="136"/>
    </location>
</feature>
<dbReference type="GO" id="GO:0050660">
    <property type="term" value="F:flavin adenine dinucleotide binding"/>
    <property type="evidence" value="ECO:0007669"/>
    <property type="project" value="TreeGrafter"/>
</dbReference>
<evidence type="ECO:0000256" key="5">
    <source>
        <dbReference type="ARBA" id="ARBA00023002"/>
    </source>
</evidence>
<evidence type="ECO:0000256" key="3">
    <source>
        <dbReference type="ARBA" id="ARBA00022630"/>
    </source>
</evidence>
<dbReference type="AlphaFoldDB" id="A0A6C0JKU0"/>